<evidence type="ECO:0000313" key="1">
    <source>
        <dbReference type="EMBL" id="KAJ7556546.1"/>
    </source>
</evidence>
<accession>A0ACC2DQI2</accession>
<keyword evidence="2" id="KW-1185">Reference proteome</keyword>
<organism evidence="1 2">
    <name type="scientific">Diphasiastrum complanatum</name>
    <name type="common">Issler's clubmoss</name>
    <name type="synonym">Lycopodium complanatum</name>
    <dbReference type="NCBI Taxonomy" id="34168"/>
    <lineage>
        <taxon>Eukaryota</taxon>
        <taxon>Viridiplantae</taxon>
        <taxon>Streptophyta</taxon>
        <taxon>Embryophyta</taxon>
        <taxon>Tracheophyta</taxon>
        <taxon>Lycopodiopsida</taxon>
        <taxon>Lycopodiales</taxon>
        <taxon>Lycopodiaceae</taxon>
        <taxon>Lycopodioideae</taxon>
        <taxon>Diphasiastrum</taxon>
    </lineage>
</organism>
<dbReference type="EMBL" id="CM055096">
    <property type="protein sequence ID" value="KAJ7556546.1"/>
    <property type="molecule type" value="Genomic_DNA"/>
</dbReference>
<sequence>MGAVCSKKAPNDCTDSQPSGIRLHYTSPQEWPSPLHPHPDSNFTETKACRSASSIIPDIVDTEMEKLQSNARKRLAYRLEHEISSEKENVEVKLDQVRLSRVLSHKAKTAKTRTSTAAKKGAAKVSEVGSLLGRAGTAGLEKAVEALDTVGSSLTTLGGGFTTGVAAKAIKIEILAFEVANTVVKGFNLMQALSDDDVRMLKEEILFSEAVQHLVSKDLDELWSIAAADKRNELQIFTREVVRFGNRCRDPRWHQLSRIFDKFGIEMAIPRQKKEEIEDEMDQLMTLAQYTAELYHELHTLDRFRSDLRRKFHDEELMTQRGENIALLKSDLKTREKHVKVLKKRSLWSKFLEEVIENLVDIAYYLHQRLEETFGPAEHYVNVKISAKDPLDTRLGTSGLALHYANIINQIDNLASRPGLVPPNTRDSLYQGLPPNVRVSLRNKLSKTNKDDELTVVQIKAEMEKILEWLAPVAVNTNRAHHGFGWVGEWAIKGAVIDRRLAGNTELSLLQTLHHADQAMTETYILDLLVLLHLLVNRARNSMNGHKSPIRSPAQKKTALPVVPVEKPLLAESCLVVKTDVELSQEDREMLSSTIKTRKRHAGMSKSQELNTGSKQFNRTCNRLSKSNSHSPSSTQKVIFPPCKRHHAPVILSLDLDIDRINEIDLNHSSSQPCL</sequence>
<comment type="caution">
    <text evidence="1">The sequence shown here is derived from an EMBL/GenBank/DDBJ whole genome shotgun (WGS) entry which is preliminary data.</text>
</comment>
<reference evidence="2" key="1">
    <citation type="journal article" date="2024" name="Proc. Natl. Acad. Sci. U.S.A.">
        <title>Extraordinary preservation of gene collinearity over three hundred million years revealed in homosporous lycophytes.</title>
        <authorList>
            <person name="Li C."/>
            <person name="Wickell D."/>
            <person name="Kuo L.Y."/>
            <person name="Chen X."/>
            <person name="Nie B."/>
            <person name="Liao X."/>
            <person name="Peng D."/>
            <person name="Ji J."/>
            <person name="Jenkins J."/>
            <person name="Williams M."/>
            <person name="Shu S."/>
            <person name="Plott C."/>
            <person name="Barry K."/>
            <person name="Rajasekar S."/>
            <person name="Grimwood J."/>
            <person name="Han X."/>
            <person name="Sun S."/>
            <person name="Hou Z."/>
            <person name="He W."/>
            <person name="Dai G."/>
            <person name="Sun C."/>
            <person name="Schmutz J."/>
            <person name="Leebens-Mack J.H."/>
            <person name="Li F.W."/>
            <person name="Wang L."/>
        </authorList>
    </citation>
    <scope>NUCLEOTIDE SEQUENCE [LARGE SCALE GENOMIC DNA]</scope>
    <source>
        <strain evidence="2">cv. PW_Plant_1</strain>
    </source>
</reference>
<evidence type="ECO:0000313" key="2">
    <source>
        <dbReference type="Proteomes" id="UP001162992"/>
    </source>
</evidence>
<gene>
    <name evidence="1" type="ORF">O6H91_05G088100</name>
</gene>
<dbReference type="Proteomes" id="UP001162992">
    <property type="component" value="Chromosome 5"/>
</dbReference>
<proteinExistence type="predicted"/>
<protein>
    <submittedName>
        <fullName evidence="1">Uncharacterized protein</fullName>
    </submittedName>
</protein>
<name>A0ACC2DQI2_DIPCM</name>